<feature type="region of interest" description="Disordered" evidence="1">
    <location>
        <begin position="1"/>
        <end position="21"/>
    </location>
</feature>
<dbReference type="SUPFAM" id="SSF56524">
    <property type="entry name" value="Oxidoreductase molybdopterin-binding domain"/>
    <property type="match status" value="1"/>
</dbReference>
<evidence type="ECO:0000313" key="3">
    <source>
        <dbReference type="EMBL" id="UUI76707.1"/>
    </source>
</evidence>
<dbReference type="Pfam" id="PF00174">
    <property type="entry name" value="Oxidored_molyb"/>
    <property type="match status" value="1"/>
</dbReference>
<evidence type="ECO:0000256" key="1">
    <source>
        <dbReference type="SAM" id="MobiDB-lite"/>
    </source>
</evidence>
<evidence type="ECO:0000259" key="2">
    <source>
        <dbReference type="Pfam" id="PF00174"/>
    </source>
</evidence>
<dbReference type="Proteomes" id="UP001316189">
    <property type="component" value="Chromosome"/>
</dbReference>
<dbReference type="CDD" id="cd02109">
    <property type="entry name" value="arch_bact_SO_family_Moco"/>
    <property type="match status" value="1"/>
</dbReference>
<organism evidence="3 4">
    <name type="scientific">Cellulomonas chengniuliangii</name>
    <dbReference type="NCBI Taxonomy" id="2968084"/>
    <lineage>
        <taxon>Bacteria</taxon>
        <taxon>Bacillati</taxon>
        <taxon>Actinomycetota</taxon>
        <taxon>Actinomycetes</taxon>
        <taxon>Micrococcales</taxon>
        <taxon>Cellulomonadaceae</taxon>
        <taxon>Cellulomonas</taxon>
    </lineage>
</organism>
<dbReference type="RefSeq" id="WP_227568996.1">
    <property type="nucleotide sequence ID" value="NZ_CP101988.1"/>
</dbReference>
<dbReference type="Gene3D" id="3.90.420.10">
    <property type="entry name" value="Oxidoreductase, molybdopterin-binding domain"/>
    <property type="match status" value="1"/>
</dbReference>
<name>A0ABY5L1P2_9CELL</name>
<evidence type="ECO:0000313" key="4">
    <source>
        <dbReference type="Proteomes" id="UP001316189"/>
    </source>
</evidence>
<reference evidence="3 4" key="1">
    <citation type="submission" date="2022-07" db="EMBL/GenBank/DDBJ databases">
        <title>Novel species in genus cellulomonas.</title>
        <authorList>
            <person name="Ye L."/>
        </authorList>
    </citation>
    <scope>NUCLEOTIDE SEQUENCE [LARGE SCALE GENOMIC DNA]</scope>
    <source>
        <strain evidence="4">zg-Y338</strain>
    </source>
</reference>
<proteinExistence type="predicted"/>
<protein>
    <submittedName>
        <fullName evidence="3">Sulfite oxidase-like oxidoreductase</fullName>
    </submittedName>
</protein>
<dbReference type="PANTHER" id="PTHR43032:SF4">
    <property type="entry name" value="OXIDOREDUCTASE MOLYBDOPTERIN-BINDING DOMAIN-CONTAINING PROTEIN"/>
    <property type="match status" value="1"/>
</dbReference>
<sequence length="199" mass="22023">MAPISRGFTGQARELAPDLPPGQYLTRDFPVLSAGPTPAVSEKDWTLTVADETGAQVAWDWQAFQALPQQDIVVDLHCVTRWSKLGTAWRGVAVDVLLADVETAAEHVVAHSYGGYTTNLPLDDLLDGQAWVVHAYDGEPLPPEHGGPARLLVPHLYLWKSAKWLRGLTLTVGDEPGFWETAGYHNEGDPWREQRYWGD</sequence>
<dbReference type="PANTHER" id="PTHR43032">
    <property type="entry name" value="PROTEIN-METHIONINE-SULFOXIDE REDUCTASE"/>
    <property type="match status" value="1"/>
</dbReference>
<feature type="domain" description="Oxidoreductase molybdopterin-binding" evidence="2">
    <location>
        <begin position="35"/>
        <end position="179"/>
    </location>
</feature>
<gene>
    <name evidence="3" type="ORF">NP064_07450</name>
</gene>
<keyword evidence="4" id="KW-1185">Reference proteome</keyword>
<accession>A0ABY5L1P2</accession>
<dbReference type="InterPro" id="IPR036374">
    <property type="entry name" value="OxRdtase_Mopterin-bd_sf"/>
</dbReference>
<dbReference type="EMBL" id="CP101988">
    <property type="protein sequence ID" value="UUI76707.1"/>
    <property type="molecule type" value="Genomic_DNA"/>
</dbReference>
<dbReference type="InterPro" id="IPR000572">
    <property type="entry name" value="OxRdtase_Mopterin-bd_dom"/>
</dbReference>